<evidence type="ECO:0000313" key="9">
    <source>
        <dbReference type="Proteomes" id="UP001154282"/>
    </source>
</evidence>
<reference evidence="8" key="1">
    <citation type="submission" date="2022-08" db="EMBL/GenBank/DDBJ databases">
        <authorList>
            <person name="Gutierrez-Valencia J."/>
        </authorList>
    </citation>
    <scope>NUCLEOTIDE SEQUENCE</scope>
</reference>
<dbReference type="CDD" id="cd10017">
    <property type="entry name" value="B3_DNA"/>
    <property type="match status" value="2"/>
</dbReference>
<accession>A0AAV0R8U1</accession>
<gene>
    <name evidence="8" type="ORF">LITE_LOCUS47022</name>
</gene>
<evidence type="ECO:0000259" key="7">
    <source>
        <dbReference type="PROSITE" id="PS50863"/>
    </source>
</evidence>
<comment type="subcellular location">
    <subcellularLocation>
        <location evidence="1">Nucleus</location>
    </subcellularLocation>
</comment>
<keyword evidence="2" id="KW-0805">Transcription regulation</keyword>
<name>A0AAV0R8U1_9ROSI</name>
<dbReference type="InterPro" id="IPR015300">
    <property type="entry name" value="DNA-bd_pseudobarrel_sf"/>
</dbReference>
<dbReference type="AlphaFoldDB" id="A0AAV0R8U1"/>
<evidence type="ECO:0000313" key="8">
    <source>
        <dbReference type="EMBL" id="CAI0553973.1"/>
    </source>
</evidence>
<evidence type="ECO:0000256" key="2">
    <source>
        <dbReference type="ARBA" id="ARBA00023015"/>
    </source>
</evidence>
<dbReference type="SMART" id="SM01019">
    <property type="entry name" value="B3"/>
    <property type="match status" value="2"/>
</dbReference>
<dbReference type="InterPro" id="IPR003340">
    <property type="entry name" value="B3_DNA-bd"/>
</dbReference>
<dbReference type="Pfam" id="PF02362">
    <property type="entry name" value="B3"/>
    <property type="match status" value="2"/>
</dbReference>
<dbReference type="Gene3D" id="2.40.330.10">
    <property type="entry name" value="DNA-binding pseudobarrel domain"/>
    <property type="match status" value="2"/>
</dbReference>
<feature type="domain" description="TF-B3" evidence="7">
    <location>
        <begin position="3"/>
        <end position="97"/>
    </location>
</feature>
<evidence type="ECO:0000256" key="1">
    <source>
        <dbReference type="ARBA" id="ARBA00004123"/>
    </source>
</evidence>
<evidence type="ECO:0000256" key="6">
    <source>
        <dbReference type="SAM" id="MobiDB-lite"/>
    </source>
</evidence>
<keyword evidence="9" id="KW-1185">Reference proteome</keyword>
<dbReference type="GO" id="GO:0005634">
    <property type="term" value="C:nucleus"/>
    <property type="evidence" value="ECO:0007669"/>
    <property type="project" value="UniProtKB-SubCell"/>
</dbReference>
<feature type="domain" description="TF-B3" evidence="7">
    <location>
        <begin position="257"/>
        <end position="351"/>
    </location>
</feature>
<dbReference type="PANTHER" id="PTHR31920">
    <property type="entry name" value="B3 DOMAIN-CONTAINING"/>
    <property type="match status" value="1"/>
</dbReference>
<evidence type="ECO:0000256" key="5">
    <source>
        <dbReference type="ARBA" id="ARBA00023242"/>
    </source>
</evidence>
<dbReference type="SUPFAM" id="SSF101936">
    <property type="entry name" value="DNA-binding pseudobarrel domain"/>
    <property type="match status" value="2"/>
</dbReference>
<comment type="caution">
    <text evidence="8">The sequence shown here is derived from an EMBL/GenBank/DDBJ whole genome shotgun (WGS) entry which is preliminary data.</text>
</comment>
<dbReference type="EMBL" id="CAMGYJ010000010">
    <property type="protein sequence ID" value="CAI0553973.1"/>
    <property type="molecule type" value="Genomic_DNA"/>
</dbReference>
<dbReference type="PANTHER" id="PTHR31920:SF108">
    <property type="entry name" value="B3 DOMAIN-CONTAINING TRANSCRIPTION FACTOR VRN1-LIKE"/>
    <property type="match status" value="1"/>
</dbReference>
<dbReference type="InterPro" id="IPR050655">
    <property type="entry name" value="Plant_B3_domain"/>
</dbReference>
<keyword evidence="3" id="KW-0238">DNA-binding</keyword>
<keyword evidence="5" id="KW-0539">Nucleus</keyword>
<keyword evidence="4" id="KW-0804">Transcription</keyword>
<organism evidence="8 9">
    <name type="scientific">Linum tenue</name>
    <dbReference type="NCBI Taxonomy" id="586396"/>
    <lineage>
        <taxon>Eukaryota</taxon>
        <taxon>Viridiplantae</taxon>
        <taxon>Streptophyta</taxon>
        <taxon>Embryophyta</taxon>
        <taxon>Tracheophyta</taxon>
        <taxon>Spermatophyta</taxon>
        <taxon>Magnoliopsida</taxon>
        <taxon>eudicotyledons</taxon>
        <taxon>Gunneridae</taxon>
        <taxon>Pentapetalae</taxon>
        <taxon>rosids</taxon>
        <taxon>fabids</taxon>
        <taxon>Malpighiales</taxon>
        <taxon>Linaceae</taxon>
        <taxon>Linum</taxon>
    </lineage>
</organism>
<dbReference type="PROSITE" id="PS50863">
    <property type="entry name" value="B3"/>
    <property type="match status" value="2"/>
</dbReference>
<feature type="region of interest" description="Disordered" evidence="6">
    <location>
        <begin position="192"/>
        <end position="245"/>
    </location>
</feature>
<protein>
    <recommendedName>
        <fullName evidence="7">TF-B3 domain-containing protein</fullName>
    </recommendedName>
</protein>
<dbReference type="GO" id="GO:0003677">
    <property type="term" value="F:DNA binding"/>
    <property type="evidence" value="ECO:0007669"/>
    <property type="project" value="UniProtKB-KW"/>
</dbReference>
<evidence type="ECO:0000256" key="3">
    <source>
        <dbReference type="ARBA" id="ARBA00023125"/>
    </source>
</evidence>
<proteinExistence type="predicted"/>
<evidence type="ECO:0000256" key="4">
    <source>
        <dbReference type="ARBA" id="ARBA00023163"/>
    </source>
</evidence>
<dbReference type="Proteomes" id="UP001154282">
    <property type="component" value="Unassembled WGS sequence"/>
</dbReference>
<sequence length="357" mass="39930">MTHFLKHLTEETIALKKLLIPPEFVGKCGRVNLTNPVFLEPTVGEALEVELYEDATGFWLRNGWQELVAQYSLSHGHYLVFEYRSFSRFKLVMLGANGLELEFPASGSVNVGPNGNQVVPEAVEEEMAVNTDSVELLGTSLVKDMNNNNNNNGGGGRQQTQLGSCENAKINARKRKIRIGIRAPYYRRIKRKEKRKVDQEAPKAHRVNGSPFGRDKAETSRIPAMAEQEASKIPSGSRRDRPTPKSVDGLFNSQPDFLQVVVKKSSLDKSGLRMPGGMVERHITDWNGKMVELQVEEETWPVKISTDKGVPILLKGWWAFARHHSLKAGDTLIFVPTNTDDLLRVHILRCSPMTAAC</sequence>